<comment type="catalytic activity">
    <reaction evidence="12">
        <text>L-threonyl-[protein] + ATP = O-phospho-L-threonyl-[protein] + ADP + H(+)</text>
        <dbReference type="Rhea" id="RHEA:46608"/>
        <dbReference type="Rhea" id="RHEA-COMP:11060"/>
        <dbReference type="Rhea" id="RHEA-COMP:11605"/>
        <dbReference type="ChEBI" id="CHEBI:15378"/>
        <dbReference type="ChEBI" id="CHEBI:30013"/>
        <dbReference type="ChEBI" id="CHEBI:30616"/>
        <dbReference type="ChEBI" id="CHEBI:61977"/>
        <dbReference type="ChEBI" id="CHEBI:456216"/>
    </reaction>
</comment>
<dbReference type="GO" id="GO:0005524">
    <property type="term" value="F:ATP binding"/>
    <property type="evidence" value="ECO:0007669"/>
    <property type="project" value="UniProtKB-KW"/>
</dbReference>
<dbReference type="Gene3D" id="3.30.200.20">
    <property type="entry name" value="Phosphorylase Kinase, domain 1"/>
    <property type="match status" value="1"/>
</dbReference>
<dbReference type="STRING" id="51351.M4D442"/>
<dbReference type="Gramene" id="Bra011246.1">
    <property type="protein sequence ID" value="Bra011246.1-P"/>
    <property type="gene ID" value="Bra011246"/>
</dbReference>
<evidence type="ECO:0000256" key="4">
    <source>
        <dbReference type="ARBA" id="ARBA00022692"/>
    </source>
</evidence>
<accession>M4D442</accession>
<dbReference type="Gene3D" id="1.10.510.10">
    <property type="entry name" value="Transferase(Phosphotransferase) domain 1"/>
    <property type="match status" value="1"/>
</dbReference>
<dbReference type="InterPro" id="IPR001245">
    <property type="entry name" value="Ser-Thr/Tyr_kinase_cat_dom"/>
</dbReference>
<feature type="transmembrane region" description="Helical" evidence="14">
    <location>
        <begin position="131"/>
        <end position="152"/>
    </location>
</feature>
<evidence type="ECO:0000256" key="5">
    <source>
        <dbReference type="ARBA" id="ARBA00022729"/>
    </source>
</evidence>
<keyword evidence="4 14" id="KW-0812">Transmembrane</keyword>
<evidence type="ECO:0000256" key="14">
    <source>
        <dbReference type="SAM" id="Phobius"/>
    </source>
</evidence>
<dbReference type="PROSITE" id="PS50011">
    <property type="entry name" value="PROTEIN_KINASE_DOM"/>
    <property type="match status" value="1"/>
</dbReference>
<evidence type="ECO:0000259" key="15">
    <source>
        <dbReference type="PROSITE" id="PS50011"/>
    </source>
</evidence>
<dbReference type="InParanoid" id="M4D442"/>
<dbReference type="CDD" id="cd00054">
    <property type="entry name" value="EGF_CA"/>
    <property type="match status" value="1"/>
</dbReference>
<dbReference type="PANTHER" id="PTHR27005">
    <property type="entry name" value="WALL-ASSOCIATED RECEPTOR KINASE-LIKE 21"/>
    <property type="match status" value="1"/>
</dbReference>
<dbReference type="PROSITE" id="PS00108">
    <property type="entry name" value="PROTEIN_KINASE_ST"/>
    <property type="match status" value="1"/>
</dbReference>
<dbReference type="Gene3D" id="2.10.25.10">
    <property type="entry name" value="Laminin"/>
    <property type="match status" value="1"/>
</dbReference>
<dbReference type="EnsemblPlants" id="Bra011246.1">
    <property type="protein sequence ID" value="Bra011246.1-P"/>
    <property type="gene ID" value="Bra011246"/>
</dbReference>
<dbReference type="Proteomes" id="UP000011750">
    <property type="component" value="Chromosome A01"/>
</dbReference>
<proteinExistence type="predicted"/>
<dbReference type="AlphaFoldDB" id="M4D442"/>
<organism evidence="16 17">
    <name type="scientific">Brassica campestris</name>
    <name type="common">Field mustard</name>
    <dbReference type="NCBI Taxonomy" id="3711"/>
    <lineage>
        <taxon>Eukaryota</taxon>
        <taxon>Viridiplantae</taxon>
        <taxon>Streptophyta</taxon>
        <taxon>Embryophyta</taxon>
        <taxon>Tracheophyta</taxon>
        <taxon>Spermatophyta</taxon>
        <taxon>Magnoliopsida</taxon>
        <taxon>eudicotyledons</taxon>
        <taxon>Gunneridae</taxon>
        <taxon>Pentapetalae</taxon>
        <taxon>rosids</taxon>
        <taxon>malvids</taxon>
        <taxon>Brassicales</taxon>
        <taxon>Brassicaceae</taxon>
        <taxon>Brassiceae</taxon>
        <taxon>Brassica</taxon>
    </lineage>
</organism>
<dbReference type="InterPro" id="IPR045274">
    <property type="entry name" value="WAK-like"/>
</dbReference>
<reference evidence="16 17" key="2">
    <citation type="journal article" date="2018" name="Hortic Res">
        <title>Improved Brassica rapa reference genome by single-molecule sequencing and chromosome conformation capture technologies.</title>
        <authorList>
            <person name="Zhang L."/>
            <person name="Cai X."/>
            <person name="Wu J."/>
            <person name="Liu M."/>
            <person name="Grob S."/>
            <person name="Cheng F."/>
            <person name="Liang J."/>
            <person name="Cai C."/>
            <person name="Liu Z."/>
            <person name="Liu B."/>
            <person name="Wang F."/>
            <person name="Li S."/>
            <person name="Liu F."/>
            <person name="Li X."/>
            <person name="Cheng L."/>
            <person name="Yang W."/>
            <person name="Li M.H."/>
            <person name="Grossniklaus U."/>
            <person name="Zheng H."/>
            <person name="Wang X."/>
        </authorList>
    </citation>
    <scope>NUCLEOTIDE SEQUENCE [LARGE SCALE GENOMIC DNA]</scope>
    <source>
        <strain evidence="16 17">cv. Chiifu-401-42</strain>
    </source>
</reference>
<dbReference type="PANTHER" id="PTHR27005:SF366">
    <property type="entry name" value="PROTEIN KINASE DOMAIN-CONTAINING PROTEIN"/>
    <property type="match status" value="1"/>
</dbReference>
<evidence type="ECO:0000256" key="7">
    <source>
        <dbReference type="ARBA" id="ARBA00022777"/>
    </source>
</evidence>
<dbReference type="GO" id="GO:0005886">
    <property type="term" value="C:plasma membrane"/>
    <property type="evidence" value="ECO:0000318"/>
    <property type="project" value="GO_Central"/>
</dbReference>
<keyword evidence="10 14" id="KW-0472">Membrane</keyword>
<evidence type="ECO:0000256" key="6">
    <source>
        <dbReference type="ARBA" id="ARBA00022741"/>
    </source>
</evidence>
<keyword evidence="9 14" id="KW-1133">Transmembrane helix</keyword>
<feature type="compositionally biased region" description="Polar residues" evidence="13">
    <location>
        <begin position="585"/>
        <end position="595"/>
    </location>
</feature>
<dbReference type="eggNOG" id="ENOG502RMXX">
    <property type="taxonomic scope" value="Eukaryota"/>
</dbReference>
<keyword evidence="5" id="KW-0732">Signal</keyword>
<keyword evidence="7" id="KW-0418">Kinase</keyword>
<keyword evidence="6" id="KW-0547">Nucleotide-binding</keyword>
<sequence>MNLTSSPFFIDDVNSLIAVGCNAKVSLTHVKPNMVGCDLICNTSKDHPSKTIPFLDKTGCSSNSLSYKYADCTENKIEEEEPECDGNAYTPDGCKDVDECKITPPICGEGEGYTCVNTQGRFRCVADKKKAILIGVGAGFGVLALVGGVWWLRKFLINRKITKRKKMFFHRNGGLLLQQELSTSEGRVEKTRIFSSIELEKATENFSENRVLGQGGQGTVYKGMLVDGRTVAVKKSKVIDEDKLQEFINEVVILSQINHRHIVKLLGCCLETEVPMLIYEFIVNGNLFQHIHEESDDYAMIWGMRLRIAVDVAGALSYLHTSASSPIYHRDIKSTNILLDEKYRAKVADFGTSRSITIDQTHWTTVVSGTVGYLDPEYYQSSQYTEKSDVYSFGVVLAELVTGERPVIKIQNTQETRSLAEHFRAAIKEKRLSDIMDARIKKNFLTLVHYFNTLKCSANVLDSSGSLSPGFFPRPGSEGPPPPFLPAGSLPGSIMTNPDNLVTPHRFSAAARTLIEFWEENTRKAKSLCEEQNHRRRRLLLGSFLTIVILGVGLNAKSWMVYQPQPSPSSDSSPSPTDRFPGITSPETPSNNQNLEIEDMFAS</sequence>
<dbReference type="HOGENOM" id="CLU_452970_0_0_1"/>
<feature type="region of interest" description="Disordered" evidence="13">
    <location>
        <begin position="563"/>
        <end position="603"/>
    </location>
</feature>
<keyword evidence="3" id="KW-0808">Transferase</keyword>
<dbReference type="OMA" id="YADCTEN"/>
<evidence type="ECO:0000256" key="11">
    <source>
        <dbReference type="ARBA" id="ARBA00047558"/>
    </source>
</evidence>
<keyword evidence="8" id="KW-0067">ATP-binding</keyword>
<dbReference type="FunFam" id="1.10.510.10:FF:000084">
    <property type="entry name" value="Wall-associated receptor kinase 2"/>
    <property type="match status" value="1"/>
</dbReference>
<evidence type="ECO:0000256" key="1">
    <source>
        <dbReference type="ARBA" id="ARBA00004479"/>
    </source>
</evidence>
<dbReference type="SUPFAM" id="SSF56112">
    <property type="entry name" value="Protein kinase-like (PK-like)"/>
    <property type="match status" value="1"/>
</dbReference>
<feature type="domain" description="Protein kinase" evidence="15">
    <location>
        <begin position="206"/>
        <end position="461"/>
    </location>
</feature>
<comment type="catalytic activity">
    <reaction evidence="11">
        <text>L-seryl-[protein] + ATP = O-phospho-L-seryl-[protein] + ADP + H(+)</text>
        <dbReference type="Rhea" id="RHEA:17989"/>
        <dbReference type="Rhea" id="RHEA-COMP:9863"/>
        <dbReference type="Rhea" id="RHEA-COMP:11604"/>
        <dbReference type="ChEBI" id="CHEBI:15378"/>
        <dbReference type="ChEBI" id="CHEBI:29999"/>
        <dbReference type="ChEBI" id="CHEBI:30616"/>
        <dbReference type="ChEBI" id="CHEBI:83421"/>
        <dbReference type="ChEBI" id="CHEBI:456216"/>
    </reaction>
</comment>
<dbReference type="FunFam" id="3.30.200.20:FF:000043">
    <property type="entry name" value="Wall-associated receptor kinase 2"/>
    <property type="match status" value="1"/>
</dbReference>
<dbReference type="SMART" id="SM00220">
    <property type="entry name" value="S_TKc"/>
    <property type="match status" value="1"/>
</dbReference>
<dbReference type="GO" id="GO:0004674">
    <property type="term" value="F:protein serine/threonine kinase activity"/>
    <property type="evidence" value="ECO:0007669"/>
    <property type="project" value="UniProtKB-KW"/>
</dbReference>
<evidence type="ECO:0000256" key="3">
    <source>
        <dbReference type="ARBA" id="ARBA00022679"/>
    </source>
</evidence>
<reference evidence="16" key="3">
    <citation type="submission" date="2023-03" db="UniProtKB">
        <authorList>
            <consortium name="EnsemblPlants"/>
        </authorList>
    </citation>
    <scope>IDENTIFICATION</scope>
    <source>
        <strain evidence="16">cv. Chiifu-401-42</strain>
    </source>
</reference>
<keyword evidence="17" id="KW-1185">Reference proteome</keyword>
<protein>
    <recommendedName>
        <fullName evidence="15">Protein kinase domain-containing protein</fullName>
    </recommendedName>
</protein>
<evidence type="ECO:0000313" key="17">
    <source>
        <dbReference type="Proteomes" id="UP000011750"/>
    </source>
</evidence>
<name>M4D442_BRACM</name>
<feature type="transmembrane region" description="Helical" evidence="14">
    <location>
        <begin position="539"/>
        <end position="562"/>
    </location>
</feature>
<evidence type="ECO:0000256" key="13">
    <source>
        <dbReference type="SAM" id="MobiDB-lite"/>
    </source>
</evidence>
<evidence type="ECO:0000256" key="8">
    <source>
        <dbReference type="ARBA" id="ARBA00022840"/>
    </source>
</evidence>
<dbReference type="GO" id="GO:0007166">
    <property type="term" value="P:cell surface receptor signaling pathway"/>
    <property type="evidence" value="ECO:0000318"/>
    <property type="project" value="GO_Central"/>
</dbReference>
<evidence type="ECO:0000256" key="10">
    <source>
        <dbReference type="ARBA" id="ARBA00023136"/>
    </source>
</evidence>
<dbReference type="InterPro" id="IPR000719">
    <property type="entry name" value="Prot_kinase_dom"/>
</dbReference>
<reference evidence="16 17" key="1">
    <citation type="journal article" date="2011" name="Nat. Genet.">
        <title>The genome of the mesopolyploid crop species Brassica rapa.</title>
        <authorList>
            <consortium name="Brassica rapa Genome Sequencing Project Consortium"/>
            <person name="Wang X."/>
            <person name="Wang H."/>
            <person name="Wang J."/>
            <person name="Sun R."/>
            <person name="Wu J."/>
            <person name="Liu S."/>
            <person name="Bai Y."/>
            <person name="Mun J.H."/>
            <person name="Bancroft I."/>
            <person name="Cheng F."/>
            <person name="Huang S."/>
            <person name="Li X."/>
            <person name="Hua W."/>
            <person name="Wang J."/>
            <person name="Wang X."/>
            <person name="Freeling M."/>
            <person name="Pires J.C."/>
            <person name="Paterson A.H."/>
            <person name="Chalhoub B."/>
            <person name="Wang B."/>
            <person name="Hayward A."/>
            <person name="Sharpe A.G."/>
            <person name="Park B.S."/>
            <person name="Weisshaar B."/>
            <person name="Liu B."/>
            <person name="Li B."/>
            <person name="Liu B."/>
            <person name="Tong C."/>
            <person name="Song C."/>
            <person name="Duran C."/>
            <person name="Peng C."/>
            <person name="Geng C."/>
            <person name="Koh C."/>
            <person name="Lin C."/>
            <person name="Edwards D."/>
            <person name="Mu D."/>
            <person name="Shen D."/>
            <person name="Soumpourou E."/>
            <person name="Li F."/>
            <person name="Fraser F."/>
            <person name="Conant G."/>
            <person name="Lassalle G."/>
            <person name="King G.J."/>
            <person name="Bonnema G."/>
            <person name="Tang H."/>
            <person name="Wang H."/>
            <person name="Belcram H."/>
            <person name="Zhou H."/>
            <person name="Hirakawa H."/>
            <person name="Abe H."/>
            <person name="Guo H."/>
            <person name="Wang H."/>
            <person name="Jin H."/>
            <person name="Parkin I.A."/>
            <person name="Batley J."/>
            <person name="Kim J.S."/>
            <person name="Just J."/>
            <person name="Li J."/>
            <person name="Xu J."/>
            <person name="Deng J."/>
            <person name="Kim J.A."/>
            <person name="Li J."/>
            <person name="Yu J."/>
            <person name="Meng J."/>
            <person name="Wang J."/>
            <person name="Min J."/>
            <person name="Poulain J."/>
            <person name="Wang J."/>
            <person name="Hatakeyama K."/>
            <person name="Wu K."/>
            <person name="Wang L."/>
            <person name="Fang L."/>
            <person name="Trick M."/>
            <person name="Links M.G."/>
            <person name="Zhao M."/>
            <person name="Jin M."/>
            <person name="Ramchiary N."/>
            <person name="Drou N."/>
            <person name="Berkman P.J."/>
            <person name="Cai Q."/>
            <person name="Huang Q."/>
            <person name="Li R."/>
            <person name="Tabata S."/>
            <person name="Cheng S."/>
            <person name="Zhang S."/>
            <person name="Zhang S."/>
            <person name="Huang S."/>
            <person name="Sato S."/>
            <person name="Sun S."/>
            <person name="Kwon S.J."/>
            <person name="Choi S.R."/>
            <person name="Lee T.H."/>
            <person name="Fan W."/>
            <person name="Zhao X."/>
            <person name="Tan X."/>
            <person name="Xu X."/>
            <person name="Wang Y."/>
            <person name="Qiu Y."/>
            <person name="Yin Y."/>
            <person name="Li Y."/>
            <person name="Du Y."/>
            <person name="Liao Y."/>
            <person name="Lim Y."/>
            <person name="Narusaka Y."/>
            <person name="Wang Y."/>
            <person name="Wang Z."/>
            <person name="Li Z."/>
            <person name="Wang Z."/>
            <person name="Xiong Z."/>
            <person name="Zhang Z."/>
        </authorList>
    </citation>
    <scope>NUCLEOTIDE SEQUENCE [LARGE SCALE GENOMIC DNA]</scope>
    <source>
        <strain evidence="16 17">cv. Chiifu-401-42</strain>
    </source>
</reference>
<evidence type="ECO:0000313" key="16">
    <source>
        <dbReference type="EnsemblPlants" id="Bra011246.1-P"/>
    </source>
</evidence>
<dbReference type="InterPro" id="IPR008271">
    <property type="entry name" value="Ser/Thr_kinase_AS"/>
</dbReference>
<evidence type="ECO:0000256" key="12">
    <source>
        <dbReference type="ARBA" id="ARBA00047951"/>
    </source>
</evidence>
<dbReference type="InterPro" id="IPR011009">
    <property type="entry name" value="Kinase-like_dom_sf"/>
</dbReference>
<dbReference type="Pfam" id="PF07714">
    <property type="entry name" value="PK_Tyr_Ser-Thr"/>
    <property type="match status" value="1"/>
</dbReference>
<comment type="subcellular location">
    <subcellularLocation>
        <location evidence="1">Membrane</location>
        <topology evidence="1">Single-pass type I membrane protein</topology>
    </subcellularLocation>
</comment>
<keyword evidence="2" id="KW-0723">Serine/threonine-protein kinase</keyword>
<evidence type="ECO:0000256" key="9">
    <source>
        <dbReference type="ARBA" id="ARBA00022989"/>
    </source>
</evidence>
<evidence type="ECO:0000256" key="2">
    <source>
        <dbReference type="ARBA" id="ARBA00022527"/>
    </source>
</evidence>
<dbReference type="GO" id="GO:0006952">
    <property type="term" value="P:defense response"/>
    <property type="evidence" value="ECO:0000318"/>
    <property type="project" value="GO_Central"/>
</dbReference>